<evidence type="ECO:0000256" key="18">
    <source>
        <dbReference type="PIRSR" id="PIRSR600829-4"/>
    </source>
</evidence>
<keyword evidence="9 17" id="KW-0067">ATP-binding</keyword>
<name>A0A412G6F1_9FIRM</name>
<dbReference type="RefSeq" id="WP_117892446.1">
    <property type="nucleotide sequence ID" value="NZ_CABJCV010000001.1"/>
</dbReference>
<feature type="binding site" evidence="16">
    <location>
        <position position="62"/>
    </location>
    <ligand>
        <name>substrate</name>
    </ligand>
</feature>
<feature type="transmembrane region" description="Helical" evidence="19">
    <location>
        <begin position="48"/>
        <end position="68"/>
    </location>
</feature>
<comment type="cofactor">
    <cofactor evidence="18">
        <name>Mg(2+)</name>
        <dbReference type="ChEBI" id="CHEBI:18420"/>
    </cofactor>
    <text evidence="18">Mn(2+), Zn(2+), Cd(2+) and Co(2+) support activity to lesser extents.</text>
</comment>
<dbReference type="GO" id="GO:0005524">
    <property type="term" value="F:ATP binding"/>
    <property type="evidence" value="ECO:0007669"/>
    <property type="project" value="UniProtKB-KW"/>
</dbReference>
<dbReference type="PANTHER" id="PTHR34299:SF1">
    <property type="entry name" value="DIACYLGLYCEROL KINASE"/>
    <property type="match status" value="1"/>
</dbReference>
<keyword evidence="14" id="KW-1208">Phospholipid metabolism</keyword>
<evidence type="ECO:0000256" key="16">
    <source>
        <dbReference type="PIRSR" id="PIRSR600829-2"/>
    </source>
</evidence>
<dbReference type="GO" id="GO:0016301">
    <property type="term" value="F:kinase activity"/>
    <property type="evidence" value="ECO:0007669"/>
    <property type="project" value="UniProtKB-KW"/>
</dbReference>
<evidence type="ECO:0000256" key="6">
    <source>
        <dbReference type="ARBA" id="ARBA00022692"/>
    </source>
</evidence>
<keyword evidence="8 20" id="KW-0418">Kinase</keyword>
<evidence type="ECO:0000256" key="3">
    <source>
        <dbReference type="ARBA" id="ARBA00022475"/>
    </source>
</evidence>
<evidence type="ECO:0000256" key="4">
    <source>
        <dbReference type="ARBA" id="ARBA00022516"/>
    </source>
</evidence>
<evidence type="ECO:0000256" key="2">
    <source>
        <dbReference type="ARBA" id="ARBA00005967"/>
    </source>
</evidence>
<dbReference type="AlphaFoldDB" id="A0A412G6F1"/>
<keyword evidence="6 19" id="KW-0812">Transmembrane</keyword>
<evidence type="ECO:0000256" key="5">
    <source>
        <dbReference type="ARBA" id="ARBA00022679"/>
    </source>
</evidence>
<feature type="transmembrane region" description="Helical" evidence="19">
    <location>
        <begin position="24"/>
        <end position="42"/>
    </location>
</feature>
<keyword evidence="18" id="KW-0460">Magnesium</keyword>
<dbReference type="InterPro" id="IPR036945">
    <property type="entry name" value="DAGK_sf"/>
</dbReference>
<keyword evidence="18" id="KW-0479">Metal-binding</keyword>
<dbReference type="GeneID" id="83013944"/>
<dbReference type="GO" id="GO:0005886">
    <property type="term" value="C:plasma membrane"/>
    <property type="evidence" value="ECO:0007669"/>
    <property type="project" value="UniProtKB-SubCell"/>
</dbReference>
<comment type="caution">
    <text evidence="20">The sequence shown here is derived from an EMBL/GenBank/DDBJ whole genome shotgun (WGS) entry which is preliminary data.</text>
</comment>
<evidence type="ECO:0000256" key="12">
    <source>
        <dbReference type="ARBA" id="ARBA00023136"/>
    </source>
</evidence>
<dbReference type="PANTHER" id="PTHR34299">
    <property type="entry name" value="DIACYLGLYCEROL KINASE"/>
    <property type="match status" value="1"/>
</dbReference>
<gene>
    <name evidence="20" type="ORF">DWY25_00775</name>
</gene>
<feature type="active site" description="Proton acceptor" evidence="15">
    <location>
        <position position="62"/>
    </location>
</feature>
<evidence type="ECO:0000256" key="8">
    <source>
        <dbReference type="ARBA" id="ARBA00022777"/>
    </source>
</evidence>
<comment type="similarity">
    <text evidence="2">Belongs to the bacterial diacylglycerol kinase family.</text>
</comment>
<evidence type="ECO:0000313" key="20">
    <source>
        <dbReference type="EMBL" id="RGR76858.1"/>
    </source>
</evidence>
<evidence type="ECO:0000256" key="17">
    <source>
        <dbReference type="PIRSR" id="PIRSR600829-3"/>
    </source>
</evidence>
<dbReference type="EMBL" id="QRUP01000001">
    <property type="protein sequence ID" value="RGR76858.1"/>
    <property type="molecule type" value="Genomic_DNA"/>
</dbReference>
<evidence type="ECO:0000256" key="19">
    <source>
        <dbReference type="SAM" id="Phobius"/>
    </source>
</evidence>
<evidence type="ECO:0000256" key="7">
    <source>
        <dbReference type="ARBA" id="ARBA00022741"/>
    </source>
</evidence>
<evidence type="ECO:0000256" key="1">
    <source>
        <dbReference type="ARBA" id="ARBA00004651"/>
    </source>
</evidence>
<dbReference type="Pfam" id="PF01219">
    <property type="entry name" value="DAGK_prokar"/>
    <property type="match status" value="1"/>
</dbReference>
<accession>A0A412G6F1</accession>
<keyword evidence="7 17" id="KW-0547">Nucleotide-binding</keyword>
<proteinExistence type="inferred from homology"/>
<sequence length="115" mass="12315">MRALIKKFKPALNGLALAAHDRSVAIQLGFAVLAGLVGLGLGFVFWEWALVITLAALVITAEILNTAIERLCDFVQPRQDDRIKTIKDLAAGAVLCASLAALIVGGMIVIRHLIR</sequence>
<dbReference type="Gene3D" id="1.10.287.3610">
    <property type="match status" value="1"/>
</dbReference>
<dbReference type="GO" id="GO:0046872">
    <property type="term" value="F:metal ion binding"/>
    <property type="evidence" value="ECO:0007669"/>
    <property type="project" value="UniProtKB-KW"/>
</dbReference>
<reference evidence="20 21" key="1">
    <citation type="submission" date="2018-08" db="EMBL/GenBank/DDBJ databases">
        <title>A genome reference for cultivated species of the human gut microbiota.</title>
        <authorList>
            <person name="Zou Y."/>
            <person name="Xue W."/>
            <person name="Luo G."/>
        </authorList>
    </citation>
    <scope>NUCLEOTIDE SEQUENCE [LARGE SCALE GENOMIC DNA]</scope>
    <source>
        <strain evidence="20 21">AF24-29</strain>
    </source>
</reference>
<dbReference type="CDD" id="cd14263">
    <property type="entry name" value="DAGK_IM_like"/>
    <property type="match status" value="1"/>
</dbReference>
<evidence type="ECO:0000256" key="9">
    <source>
        <dbReference type="ARBA" id="ARBA00022840"/>
    </source>
</evidence>
<evidence type="ECO:0000256" key="14">
    <source>
        <dbReference type="ARBA" id="ARBA00023264"/>
    </source>
</evidence>
<keyword evidence="3" id="KW-1003">Cell membrane</keyword>
<evidence type="ECO:0000256" key="10">
    <source>
        <dbReference type="ARBA" id="ARBA00022989"/>
    </source>
</evidence>
<comment type="subcellular location">
    <subcellularLocation>
        <location evidence="1">Cell membrane</location>
        <topology evidence="1">Multi-pass membrane protein</topology>
    </subcellularLocation>
</comment>
<keyword evidence="4" id="KW-0444">Lipid biosynthesis</keyword>
<keyword evidence="11" id="KW-0443">Lipid metabolism</keyword>
<keyword evidence="13" id="KW-0594">Phospholipid biosynthesis</keyword>
<keyword evidence="12 19" id="KW-0472">Membrane</keyword>
<feature type="binding site" evidence="18">
    <location>
        <position position="69"/>
    </location>
    <ligand>
        <name>a divalent metal cation</name>
        <dbReference type="ChEBI" id="CHEBI:60240"/>
    </ligand>
</feature>
<keyword evidence="5" id="KW-0808">Transferase</keyword>
<evidence type="ECO:0000256" key="13">
    <source>
        <dbReference type="ARBA" id="ARBA00023209"/>
    </source>
</evidence>
<evidence type="ECO:0000313" key="21">
    <source>
        <dbReference type="Proteomes" id="UP000284178"/>
    </source>
</evidence>
<feature type="binding site" evidence="17">
    <location>
        <begin position="87"/>
        <end position="88"/>
    </location>
    <ligand>
        <name>ATP</name>
        <dbReference type="ChEBI" id="CHEBI:30616"/>
    </ligand>
</feature>
<feature type="binding site" evidence="17">
    <location>
        <position position="69"/>
    </location>
    <ligand>
        <name>ATP</name>
        <dbReference type="ChEBI" id="CHEBI:30616"/>
    </ligand>
</feature>
<feature type="transmembrane region" description="Helical" evidence="19">
    <location>
        <begin position="89"/>
        <end position="114"/>
    </location>
</feature>
<evidence type="ECO:0000256" key="11">
    <source>
        <dbReference type="ARBA" id="ARBA00023098"/>
    </source>
</evidence>
<dbReference type="InterPro" id="IPR000829">
    <property type="entry name" value="DAGK"/>
</dbReference>
<dbReference type="GO" id="GO:0008654">
    <property type="term" value="P:phospholipid biosynthetic process"/>
    <property type="evidence" value="ECO:0007669"/>
    <property type="project" value="UniProtKB-KW"/>
</dbReference>
<evidence type="ECO:0000256" key="15">
    <source>
        <dbReference type="PIRSR" id="PIRSR600829-1"/>
    </source>
</evidence>
<keyword evidence="21" id="KW-1185">Reference proteome</keyword>
<keyword evidence="10 19" id="KW-1133">Transmembrane helix</keyword>
<organism evidence="20 21">
    <name type="scientific">Holdemania filiformis</name>
    <dbReference type="NCBI Taxonomy" id="61171"/>
    <lineage>
        <taxon>Bacteria</taxon>
        <taxon>Bacillati</taxon>
        <taxon>Bacillota</taxon>
        <taxon>Erysipelotrichia</taxon>
        <taxon>Erysipelotrichales</taxon>
        <taxon>Erysipelotrichaceae</taxon>
        <taxon>Holdemania</taxon>
    </lineage>
</organism>
<protein>
    <submittedName>
        <fullName evidence="20">Diacylglycerol kinase family protein</fullName>
    </submittedName>
</protein>
<dbReference type="Proteomes" id="UP000284178">
    <property type="component" value="Unassembled WGS sequence"/>
</dbReference>